<reference evidence="13 14" key="1">
    <citation type="journal article" date="2022" name="Arch. Microbiol.">
        <title>Paraburkholderia bengalensis sp. nov. isolated from roots of Oryza sativa, IR64.</title>
        <authorList>
            <person name="Nag P."/>
            <person name="Mondal N."/>
            <person name="Sarkar J."/>
            <person name="Das S."/>
        </authorList>
    </citation>
    <scope>NUCLEOTIDE SEQUENCE [LARGE SCALE GENOMIC DNA]</scope>
    <source>
        <strain evidence="13 14">IR64_4_BI</strain>
    </source>
</reference>
<gene>
    <name evidence="13" type="ORF">H3V53_06405</name>
</gene>
<feature type="transmembrane region" description="Helical" evidence="11">
    <location>
        <begin position="85"/>
        <end position="103"/>
    </location>
</feature>
<evidence type="ECO:0000313" key="14">
    <source>
        <dbReference type="Proteomes" id="UP001386437"/>
    </source>
</evidence>
<dbReference type="Gene3D" id="1.10.3730.20">
    <property type="match status" value="1"/>
</dbReference>
<organism evidence="13 14">
    <name type="scientific">Paraburkholderia bengalensis</name>
    <dbReference type="NCBI Taxonomy" id="2747562"/>
    <lineage>
        <taxon>Bacteria</taxon>
        <taxon>Pseudomonadati</taxon>
        <taxon>Pseudomonadota</taxon>
        <taxon>Betaproteobacteria</taxon>
        <taxon>Burkholderiales</taxon>
        <taxon>Burkholderiaceae</taxon>
        <taxon>Paraburkholderia</taxon>
    </lineage>
</organism>
<comment type="subcellular location">
    <subcellularLocation>
        <location evidence="1">Cell membrane</location>
        <topology evidence="1">Multi-pass membrane protein</topology>
    </subcellularLocation>
</comment>
<feature type="transmembrane region" description="Helical" evidence="11">
    <location>
        <begin position="59"/>
        <end position="79"/>
    </location>
</feature>
<feature type="transmembrane region" description="Helical" evidence="11">
    <location>
        <begin position="32"/>
        <end position="52"/>
    </location>
</feature>
<evidence type="ECO:0000256" key="11">
    <source>
        <dbReference type="SAM" id="Phobius"/>
    </source>
</evidence>
<dbReference type="InterPro" id="IPR037185">
    <property type="entry name" value="EmrE-like"/>
</dbReference>
<evidence type="ECO:0000256" key="2">
    <source>
        <dbReference type="ARBA" id="ARBA00022475"/>
    </source>
</evidence>
<dbReference type="InterPro" id="IPR000620">
    <property type="entry name" value="EamA_dom"/>
</dbReference>
<comment type="caution">
    <text evidence="13">The sequence shown here is derived from an EMBL/GenBank/DDBJ whole genome shotgun (WGS) entry which is preliminary data.</text>
</comment>
<evidence type="ECO:0000256" key="1">
    <source>
        <dbReference type="ARBA" id="ARBA00004651"/>
    </source>
</evidence>
<proteinExistence type="predicted"/>
<keyword evidence="2" id="KW-1003">Cell membrane</keyword>
<evidence type="ECO:0000256" key="4">
    <source>
        <dbReference type="ARBA" id="ARBA00022519"/>
    </source>
</evidence>
<dbReference type="PANTHER" id="PTHR30561:SF9">
    <property type="entry name" value="4-AMINO-4-DEOXY-L-ARABINOSE-PHOSPHOUNDECAPRENOL FLIPPASE SUBUNIT ARNF-RELATED"/>
    <property type="match status" value="1"/>
</dbReference>
<evidence type="ECO:0000256" key="10">
    <source>
        <dbReference type="ARBA" id="ARBA00023136"/>
    </source>
</evidence>
<sequence>MNYAALVASGLFGAIASILLRLAGTHEAAGLLLRGLAIVSYGAGFVLYALSLKRIPLTIAYPLMVAVSIISVAIFSAIVEQNVTWRQVSGATIILAGVWVLTWK</sequence>
<dbReference type="SUPFAM" id="SSF103481">
    <property type="entry name" value="Multidrug resistance efflux transporter EmrE"/>
    <property type="match status" value="1"/>
</dbReference>
<keyword evidence="10 11" id="KW-0472">Membrane</keyword>
<dbReference type="RefSeq" id="WP_336597247.1">
    <property type="nucleotide sequence ID" value="NZ_JACFYJ010000006.1"/>
</dbReference>
<keyword evidence="8 11" id="KW-1133">Transmembrane helix</keyword>
<evidence type="ECO:0000256" key="6">
    <source>
        <dbReference type="ARBA" id="ARBA00022692"/>
    </source>
</evidence>
<keyword evidence="7" id="KW-0448">Lipopolysaccharide biosynthesis</keyword>
<dbReference type="InterPro" id="IPR000390">
    <property type="entry name" value="Small_drug/metabolite_transptr"/>
</dbReference>
<evidence type="ECO:0000313" key="13">
    <source>
        <dbReference type="EMBL" id="MEI5996845.1"/>
    </source>
</evidence>
<evidence type="ECO:0000256" key="3">
    <source>
        <dbReference type="ARBA" id="ARBA00022516"/>
    </source>
</evidence>
<evidence type="ECO:0000256" key="8">
    <source>
        <dbReference type="ARBA" id="ARBA00022989"/>
    </source>
</evidence>
<keyword evidence="6 11" id="KW-0812">Transmembrane</keyword>
<name>A0ABU8IMM2_9BURK</name>
<evidence type="ECO:0000256" key="7">
    <source>
        <dbReference type="ARBA" id="ARBA00022985"/>
    </source>
</evidence>
<dbReference type="Proteomes" id="UP001386437">
    <property type="component" value="Unassembled WGS sequence"/>
</dbReference>
<keyword evidence="9" id="KW-0443">Lipid metabolism</keyword>
<dbReference type="PANTHER" id="PTHR30561">
    <property type="entry name" value="SMR FAMILY PROTON-DEPENDENT DRUG EFFLUX TRANSPORTER SUGE"/>
    <property type="match status" value="1"/>
</dbReference>
<keyword evidence="14" id="KW-1185">Reference proteome</keyword>
<accession>A0ABU8IMM2</accession>
<dbReference type="EMBL" id="JACFYJ010000006">
    <property type="protein sequence ID" value="MEI5996845.1"/>
    <property type="molecule type" value="Genomic_DNA"/>
</dbReference>
<keyword evidence="3" id="KW-0444">Lipid biosynthesis</keyword>
<evidence type="ECO:0000256" key="5">
    <source>
        <dbReference type="ARBA" id="ARBA00022556"/>
    </source>
</evidence>
<feature type="domain" description="EamA" evidence="12">
    <location>
        <begin position="11"/>
        <end position="102"/>
    </location>
</feature>
<protein>
    <submittedName>
        <fullName evidence="13">EamA family transporter</fullName>
    </submittedName>
</protein>
<dbReference type="Pfam" id="PF00892">
    <property type="entry name" value="EamA"/>
    <property type="match status" value="1"/>
</dbReference>
<evidence type="ECO:0000256" key="9">
    <source>
        <dbReference type="ARBA" id="ARBA00023098"/>
    </source>
</evidence>
<keyword evidence="4" id="KW-0997">Cell inner membrane</keyword>
<evidence type="ECO:0000259" key="12">
    <source>
        <dbReference type="Pfam" id="PF00892"/>
    </source>
</evidence>
<keyword evidence="5" id="KW-0441">Lipid A biosynthesis</keyword>